<dbReference type="Proteomes" id="UP000824116">
    <property type="component" value="Unassembled WGS sequence"/>
</dbReference>
<name>A0A9D2GA54_9FIRM</name>
<evidence type="ECO:0000256" key="1">
    <source>
        <dbReference type="ARBA" id="ARBA00006464"/>
    </source>
</evidence>
<reference evidence="3" key="1">
    <citation type="journal article" date="2021" name="PeerJ">
        <title>Extensive microbial diversity within the chicken gut microbiome revealed by metagenomics and culture.</title>
        <authorList>
            <person name="Gilroy R."/>
            <person name="Ravi A."/>
            <person name="Getino M."/>
            <person name="Pursley I."/>
            <person name="Horton D.L."/>
            <person name="Alikhan N.F."/>
            <person name="Baker D."/>
            <person name="Gharbi K."/>
            <person name="Hall N."/>
            <person name="Watson M."/>
            <person name="Adriaenssens E.M."/>
            <person name="Foster-Nyarko E."/>
            <person name="Jarju S."/>
            <person name="Secka A."/>
            <person name="Antonio M."/>
            <person name="Oren A."/>
            <person name="Chaudhuri R.R."/>
            <person name="La Ragione R."/>
            <person name="Hildebrand F."/>
            <person name="Pallen M.J."/>
        </authorList>
    </citation>
    <scope>NUCLEOTIDE SEQUENCE</scope>
    <source>
        <strain evidence="3">CHK196-3914</strain>
    </source>
</reference>
<dbReference type="Pfam" id="PF02397">
    <property type="entry name" value="Bac_transf"/>
    <property type="match status" value="1"/>
</dbReference>
<dbReference type="PANTHER" id="PTHR30576">
    <property type="entry name" value="COLANIC BIOSYNTHESIS UDP-GLUCOSE LIPID CARRIER TRANSFERASE"/>
    <property type="match status" value="1"/>
</dbReference>
<dbReference type="AlphaFoldDB" id="A0A9D2GA54"/>
<evidence type="ECO:0000313" key="3">
    <source>
        <dbReference type="EMBL" id="HIZ75055.1"/>
    </source>
</evidence>
<evidence type="ECO:0000313" key="4">
    <source>
        <dbReference type="Proteomes" id="UP000824116"/>
    </source>
</evidence>
<proteinExistence type="inferred from homology"/>
<accession>A0A9D2GA54</accession>
<protein>
    <submittedName>
        <fullName evidence="3">Sugar transferase</fullName>
    </submittedName>
</protein>
<keyword evidence="3" id="KW-0808">Transferase</keyword>
<dbReference type="InterPro" id="IPR003362">
    <property type="entry name" value="Bact_transf"/>
</dbReference>
<reference evidence="3" key="2">
    <citation type="submission" date="2021-04" db="EMBL/GenBank/DDBJ databases">
        <authorList>
            <person name="Gilroy R."/>
        </authorList>
    </citation>
    <scope>NUCLEOTIDE SEQUENCE</scope>
    <source>
        <strain evidence="3">CHK196-3914</strain>
    </source>
</reference>
<dbReference type="PANTHER" id="PTHR30576:SF0">
    <property type="entry name" value="UNDECAPRENYL-PHOSPHATE N-ACETYLGALACTOSAMINYL 1-PHOSPHATE TRANSFERASE-RELATED"/>
    <property type="match status" value="1"/>
</dbReference>
<evidence type="ECO:0000259" key="2">
    <source>
        <dbReference type="Pfam" id="PF02397"/>
    </source>
</evidence>
<sequence length="243" mass="28242">MEETRKKVHDQPRRCRLNRRYVFMKRTVDIVISLTGLVLFSPLLAATAAAVKLYDGGNVLYSQVRLTQGGRRFRIYKFRSMRMDSEKDGVARLAEKNDDRITPIGKIIRDRHIDELPQLFNILKGDMSVVGPRPERPEIMELYIQELPEFEQRLQVKAGLTGYAQIYGTYYSTPREKLQMDMKYLENASLSEDFRLLLATARILLFGEKTDTSGKKHSVVEKSRHRAWEDVQHEGIRAKYKST</sequence>
<dbReference type="EMBL" id="DXAY01000176">
    <property type="protein sequence ID" value="HIZ75055.1"/>
    <property type="molecule type" value="Genomic_DNA"/>
</dbReference>
<dbReference type="GO" id="GO:0016780">
    <property type="term" value="F:phosphotransferase activity, for other substituted phosphate groups"/>
    <property type="evidence" value="ECO:0007669"/>
    <property type="project" value="TreeGrafter"/>
</dbReference>
<feature type="domain" description="Bacterial sugar transferase" evidence="2">
    <location>
        <begin position="25"/>
        <end position="205"/>
    </location>
</feature>
<organism evidence="3 4">
    <name type="scientific">Candidatus Mediterraneibacter stercoravium</name>
    <dbReference type="NCBI Taxonomy" id="2838685"/>
    <lineage>
        <taxon>Bacteria</taxon>
        <taxon>Bacillati</taxon>
        <taxon>Bacillota</taxon>
        <taxon>Clostridia</taxon>
        <taxon>Lachnospirales</taxon>
        <taxon>Lachnospiraceae</taxon>
        <taxon>Mediterraneibacter</taxon>
    </lineage>
</organism>
<gene>
    <name evidence="3" type="ORF">H9723_07430</name>
</gene>
<comment type="similarity">
    <text evidence="1">Belongs to the bacterial sugar transferase family.</text>
</comment>
<comment type="caution">
    <text evidence="3">The sequence shown here is derived from an EMBL/GenBank/DDBJ whole genome shotgun (WGS) entry which is preliminary data.</text>
</comment>